<evidence type="ECO:0000256" key="2">
    <source>
        <dbReference type="ARBA" id="ARBA00004236"/>
    </source>
</evidence>
<comment type="caution">
    <text evidence="10">The sequence shown here is derived from an EMBL/GenBank/DDBJ whole genome shotgun (WGS) entry which is preliminary data.</text>
</comment>
<dbReference type="SUPFAM" id="SSF52172">
    <property type="entry name" value="CheY-like"/>
    <property type="match status" value="1"/>
</dbReference>
<dbReference type="CDD" id="cd00082">
    <property type="entry name" value="HisKA"/>
    <property type="match status" value="1"/>
</dbReference>
<name>A0A7M2Z000_9ACTN</name>
<dbReference type="InterPro" id="IPR011006">
    <property type="entry name" value="CheY-like_superfamily"/>
</dbReference>
<organism evidence="10 11">
    <name type="scientific">Gaiella occulta</name>
    <dbReference type="NCBI Taxonomy" id="1002870"/>
    <lineage>
        <taxon>Bacteria</taxon>
        <taxon>Bacillati</taxon>
        <taxon>Actinomycetota</taxon>
        <taxon>Thermoleophilia</taxon>
        <taxon>Gaiellales</taxon>
        <taxon>Gaiellaceae</taxon>
        <taxon>Gaiella</taxon>
    </lineage>
</organism>
<dbReference type="InterPro" id="IPR036097">
    <property type="entry name" value="HisK_dim/P_sf"/>
</dbReference>
<gene>
    <name evidence="10" type="ORF">Gocc_0137</name>
</gene>
<dbReference type="GO" id="GO:0000155">
    <property type="term" value="F:phosphorelay sensor kinase activity"/>
    <property type="evidence" value="ECO:0007669"/>
    <property type="project" value="InterPro"/>
</dbReference>
<dbReference type="Pfam" id="PF00072">
    <property type="entry name" value="Response_reg"/>
    <property type="match status" value="1"/>
</dbReference>
<evidence type="ECO:0000313" key="10">
    <source>
        <dbReference type="EMBL" id="RDI75718.1"/>
    </source>
</evidence>
<proteinExistence type="predicted"/>
<dbReference type="Gene3D" id="1.20.120.160">
    <property type="entry name" value="HPT domain"/>
    <property type="match status" value="1"/>
</dbReference>
<keyword evidence="11" id="KW-1185">Reference proteome</keyword>
<feature type="modified residue" description="Phosphohistidine" evidence="5">
    <location>
        <position position="43"/>
    </location>
</feature>
<dbReference type="InterPro" id="IPR036641">
    <property type="entry name" value="HPT_dom_sf"/>
</dbReference>
<keyword evidence="4 6" id="KW-0597">Phosphoprotein</keyword>
<dbReference type="InterPro" id="IPR008207">
    <property type="entry name" value="Sig_transdc_His_kin_Hpt_dom"/>
</dbReference>
<comment type="catalytic activity">
    <reaction evidence="1">
        <text>ATP + protein L-histidine = ADP + protein N-phospho-L-histidine.</text>
        <dbReference type="EC" id="2.7.13.3"/>
    </reaction>
</comment>
<accession>A0A7M2Z000</accession>
<dbReference type="RefSeq" id="WP_114794614.1">
    <property type="nucleotide sequence ID" value="NZ_QQZY01000001.1"/>
</dbReference>
<evidence type="ECO:0000256" key="1">
    <source>
        <dbReference type="ARBA" id="ARBA00000085"/>
    </source>
</evidence>
<dbReference type="SUPFAM" id="SSF47384">
    <property type="entry name" value="Homodimeric domain of signal transducing histidine kinase"/>
    <property type="match status" value="1"/>
</dbReference>
<protein>
    <recommendedName>
        <fullName evidence="3">histidine kinase</fullName>
        <ecNumber evidence="3">2.7.13.3</ecNumber>
    </recommendedName>
</protein>
<feature type="region of interest" description="Disordered" evidence="7">
    <location>
        <begin position="83"/>
        <end position="110"/>
    </location>
</feature>
<dbReference type="PANTHER" id="PTHR44591:SF3">
    <property type="entry name" value="RESPONSE REGULATORY DOMAIN-CONTAINING PROTEIN"/>
    <property type="match status" value="1"/>
</dbReference>
<evidence type="ECO:0000256" key="3">
    <source>
        <dbReference type="ARBA" id="ARBA00012438"/>
    </source>
</evidence>
<dbReference type="Pfam" id="PF00512">
    <property type="entry name" value="HisKA"/>
    <property type="match status" value="1"/>
</dbReference>
<evidence type="ECO:0000256" key="5">
    <source>
        <dbReference type="PROSITE-ProRule" id="PRU00110"/>
    </source>
</evidence>
<sequence length="323" mass="33493">MTPPSDETHGLRVEFAEEVQWRLAALADAVGGPDVAAAVRIAHTLKGSSRVLALEGVAAAMERVEQALGADPPDLPSAQAAIESARAEAERELPAGAAAPAGGSRGTGEEAEAWSRLVSQLAHDLRTPLNAISGFARLLQMSEIGAAEREYVDAILQAAGELEQRIGAAADASAAARPAAGVPSAAAEPGAARPPLTVLCVEDDEVSGLLVRRVLERRPDVRLLVARGGEEGIAIAEAQRPDLVLLDLRLPDVDGEEVLRRLRVGPAWPLPVVIVSGDAQLPRAAALEQAGASGYLSKPVDVERLLALVDGLRAREGAASDPD</sequence>
<evidence type="ECO:0000313" key="11">
    <source>
        <dbReference type="Proteomes" id="UP000254134"/>
    </source>
</evidence>
<evidence type="ECO:0000256" key="6">
    <source>
        <dbReference type="PROSITE-ProRule" id="PRU00169"/>
    </source>
</evidence>
<dbReference type="OrthoDB" id="340764at2"/>
<dbReference type="PANTHER" id="PTHR44591">
    <property type="entry name" value="STRESS RESPONSE REGULATOR PROTEIN 1"/>
    <property type="match status" value="1"/>
</dbReference>
<evidence type="ECO:0000256" key="7">
    <source>
        <dbReference type="SAM" id="MobiDB-lite"/>
    </source>
</evidence>
<dbReference type="Proteomes" id="UP000254134">
    <property type="component" value="Unassembled WGS sequence"/>
</dbReference>
<dbReference type="EC" id="2.7.13.3" evidence="3"/>
<evidence type="ECO:0000259" key="9">
    <source>
        <dbReference type="PROSITE" id="PS50894"/>
    </source>
</evidence>
<reference evidence="10 11" key="1">
    <citation type="submission" date="2018-07" db="EMBL/GenBank/DDBJ databases">
        <title>High-quality-draft genome sequence of Gaiella occulta.</title>
        <authorList>
            <person name="Severino R."/>
            <person name="Froufe H.J.C."/>
            <person name="Rainey F.A."/>
            <person name="Barroso C."/>
            <person name="Albuquerque L."/>
            <person name="Lobo-Da-Cunha A."/>
            <person name="Da Costa M.S."/>
            <person name="Egas C."/>
        </authorList>
    </citation>
    <scope>NUCLEOTIDE SEQUENCE [LARGE SCALE GENOMIC DNA]</scope>
    <source>
        <strain evidence="10 11">F2-233</strain>
    </source>
</reference>
<dbReference type="Gene3D" id="1.10.287.130">
    <property type="match status" value="1"/>
</dbReference>
<evidence type="ECO:0000259" key="8">
    <source>
        <dbReference type="PROSITE" id="PS50110"/>
    </source>
</evidence>
<reference evidence="11" key="2">
    <citation type="journal article" date="2019" name="MicrobiologyOpen">
        <title>High-quality draft genome sequence of Gaiella occulta isolated from a 150 meter deep mineral water borehole and comparison with the genome sequences of other deep-branching lineages of the phylum Actinobacteria.</title>
        <authorList>
            <person name="Severino R."/>
            <person name="Froufe H.J.C."/>
            <person name="Barroso C."/>
            <person name="Albuquerque L."/>
            <person name="Lobo-da-Cunha A."/>
            <person name="da Costa M.S."/>
            <person name="Egas C."/>
        </authorList>
    </citation>
    <scope>NUCLEOTIDE SEQUENCE [LARGE SCALE GENOMIC DNA]</scope>
    <source>
        <strain evidence="11">F2-233</strain>
    </source>
</reference>
<dbReference type="InterPro" id="IPR003661">
    <property type="entry name" value="HisK_dim/P_dom"/>
</dbReference>
<dbReference type="Gene3D" id="3.40.50.2300">
    <property type="match status" value="1"/>
</dbReference>
<feature type="domain" description="HPt" evidence="9">
    <location>
        <begin position="4"/>
        <end position="96"/>
    </location>
</feature>
<feature type="modified residue" description="4-aspartylphosphate" evidence="6">
    <location>
        <position position="247"/>
    </location>
</feature>
<dbReference type="InterPro" id="IPR050595">
    <property type="entry name" value="Bact_response_regulator"/>
</dbReference>
<dbReference type="PROSITE" id="PS50894">
    <property type="entry name" value="HPT"/>
    <property type="match status" value="1"/>
</dbReference>
<dbReference type="InterPro" id="IPR001789">
    <property type="entry name" value="Sig_transdc_resp-reg_receiver"/>
</dbReference>
<dbReference type="GO" id="GO:0005886">
    <property type="term" value="C:plasma membrane"/>
    <property type="evidence" value="ECO:0007669"/>
    <property type="project" value="UniProtKB-SubCell"/>
</dbReference>
<dbReference type="SMART" id="SM00388">
    <property type="entry name" value="HisKA"/>
    <property type="match status" value="1"/>
</dbReference>
<dbReference type="SUPFAM" id="SSF47226">
    <property type="entry name" value="Histidine-containing phosphotransfer domain, HPT domain"/>
    <property type="match status" value="1"/>
</dbReference>
<dbReference type="EMBL" id="QQZY01000001">
    <property type="protein sequence ID" value="RDI75718.1"/>
    <property type="molecule type" value="Genomic_DNA"/>
</dbReference>
<evidence type="ECO:0000256" key="4">
    <source>
        <dbReference type="ARBA" id="ARBA00022553"/>
    </source>
</evidence>
<feature type="domain" description="Response regulatory" evidence="8">
    <location>
        <begin position="197"/>
        <end position="313"/>
    </location>
</feature>
<dbReference type="Pfam" id="PF01627">
    <property type="entry name" value="Hpt"/>
    <property type="match status" value="1"/>
</dbReference>
<dbReference type="SMART" id="SM00448">
    <property type="entry name" value="REC"/>
    <property type="match status" value="1"/>
</dbReference>
<dbReference type="PROSITE" id="PS50110">
    <property type="entry name" value="RESPONSE_REGULATORY"/>
    <property type="match status" value="1"/>
</dbReference>
<comment type="subcellular location">
    <subcellularLocation>
        <location evidence="2">Cell membrane</location>
    </subcellularLocation>
</comment>
<dbReference type="AlphaFoldDB" id="A0A7M2Z000"/>